<dbReference type="InterPro" id="IPR002347">
    <property type="entry name" value="SDR_fam"/>
</dbReference>
<dbReference type="PANTHER" id="PTHR43490:SF98">
    <property type="entry name" value="OS02G0640600 PROTEIN"/>
    <property type="match status" value="1"/>
</dbReference>
<protein>
    <submittedName>
        <fullName evidence="5">Uncharacterized protein</fullName>
    </submittedName>
</protein>
<comment type="similarity">
    <text evidence="1 4">Belongs to the short-chain dehydrogenases/reductases (SDR) family.</text>
</comment>
<dbReference type="AlphaFoldDB" id="A0A022QZU9"/>
<reference evidence="5 6" key="1">
    <citation type="journal article" date="2013" name="Proc. Natl. Acad. Sci. U.S.A.">
        <title>Fine-scale variation in meiotic recombination in Mimulus inferred from population shotgun sequencing.</title>
        <authorList>
            <person name="Hellsten U."/>
            <person name="Wright K.M."/>
            <person name="Jenkins J."/>
            <person name="Shu S."/>
            <person name="Yuan Y."/>
            <person name="Wessler S.R."/>
            <person name="Schmutz J."/>
            <person name="Willis J.H."/>
            <person name="Rokhsar D.S."/>
        </authorList>
    </citation>
    <scope>NUCLEOTIDE SEQUENCE [LARGE SCALE GENOMIC DNA]</scope>
    <source>
        <strain evidence="6">cv. DUN x IM62</strain>
    </source>
</reference>
<dbReference type="EMBL" id="KI630880">
    <property type="protein sequence ID" value="EYU32080.1"/>
    <property type="molecule type" value="Genomic_DNA"/>
</dbReference>
<dbReference type="Gene3D" id="3.40.50.720">
    <property type="entry name" value="NAD(P)-binding Rossmann-like Domain"/>
    <property type="match status" value="2"/>
</dbReference>
<name>A0A022QZU9_ERYGU</name>
<evidence type="ECO:0000256" key="4">
    <source>
        <dbReference type="RuleBase" id="RU000363"/>
    </source>
</evidence>
<sequence>MNYNCRCAVVTGANKGIGLEICRQLASEGITLEMNKEGLQAHSDLASIASLAQFIDSHFGKLDILVHNAGVLGALVDGDAWRASQQDARVKGSEKMNWGTIMTQTYDLAAECLQTNYYGAKRITEALLPLLHLSKSPRIVNVSSSMGQLKYIPSEWAKGVLNDIENLTEERIDEVINVFLKDFKEGCLEDKGWPEIFAAYVISKAAMNSGTRILAKKYPSFRINCVCPGYVKTDINYNSGVLTVEEGAEGPVKLALLPDDGPSGMFFLQKEVSSFVE</sequence>
<dbReference type="GO" id="GO:0016491">
    <property type="term" value="F:oxidoreductase activity"/>
    <property type="evidence" value="ECO:0007669"/>
    <property type="project" value="UniProtKB-KW"/>
</dbReference>
<keyword evidence="2" id="KW-0521">NADP</keyword>
<evidence type="ECO:0000256" key="3">
    <source>
        <dbReference type="ARBA" id="ARBA00023002"/>
    </source>
</evidence>
<dbReference type="Pfam" id="PF00106">
    <property type="entry name" value="adh_short"/>
    <property type="match status" value="1"/>
</dbReference>
<dbReference type="SUPFAM" id="SSF51735">
    <property type="entry name" value="NAD(P)-binding Rossmann-fold domains"/>
    <property type="match status" value="1"/>
</dbReference>
<dbReference type="eggNOG" id="KOG1208">
    <property type="taxonomic scope" value="Eukaryota"/>
</dbReference>
<keyword evidence="6" id="KW-1185">Reference proteome</keyword>
<evidence type="ECO:0000256" key="2">
    <source>
        <dbReference type="ARBA" id="ARBA00022857"/>
    </source>
</evidence>
<dbReference type="PANTHER" id="PTHR43490">
    <property type="entry name" value="(+)-NEOMENTHOL DEHYDROGENASE"/>
    <property type="match status" value="1"/>
</dbReference>
<evidence type="ECO:0000313" key="5">
    <source>
        <dbReference type="EMBL" id="EYU32080.1"/>
    </source>
</evidence>
<proteinExistence type="inferred from homology"/>
<dbReference type="Pfam" id="PF13561">
    <property type="entry name" value="adh_short_C2"/>
    <property type="match status" value="1"/>
</dbReference>
<dbReference type="PRINTS" id="PR00080">
    <property type="entry name" value="SDRFAMILY"/>
</dbReference>
<organism evidence="5 6">
    <name type="scientific">Erythranthe guttata</name>
    <name type="common">Yellow monkey flower</name>
    <name type="synonym">Mimulus guttatus</name>
    <dbReference type="NCBI Taxonomy" id="4155"/>
    <lineage>
        <taxon>Eukaryota</taxon>
        <taxon>Viridiplantae</taxon>
        <taxon>Streptophyta</taxon>
        <taxon>Embryophyta</taxon>
        <taxon>Tracheophyta</taxon>
        <taxon>Spermatophyta</taxon>
        <taxon>Magnoliopsida</taxon>
        <taxon>eudicotyledons</taxon>
        <taxon>Gunneridae</taxon>
        <taxon>Pentapetalae</taxon>
        <taxon>asterids</taxon>
        <taxon>lamiids</taxon>
        <taxon>Lamiales</taxon>
        <taxon>Phrymaceae</taxon>
        <taxon>Erythranthe</taxon>
    </lineage>
</organism>
<evidence type="ECO:0000313" key="6">
    <source>
        <dbReference type="Proteomes" id="UP000030748"/>
    </source>
</evidence>
<gene>
    <name evidence="5" type="ORF">MIMGU_mgv11b021529mg</name>
</gene>
<keyword evidence="3" id="KW-0560">Oxidoreductase</keyword>
<dbReference type="InterPro" id="IPR036291">
    <property type="entry name" value="NAD(P)-bd_dom_sf"/>
</dbReference>
<dbReference type="STRING" id="4155.A0A022QZU9"/>
<dbReference type="Proteomes" id="UP000030748">
    <property type="component" value="Unassembled WGS sequence"/>
</dbReference>
<dbReference type="PRINTS" id="PR00081">
    <property type="entry name" value="GDHRDH"/>
</dbReference>
<accession>A0A022QZU9</accession>
<evidence type="ECO:0000256" key="1">
    <source>
        <dbReference type="ARBA" id="ARBA00006484"/>
    </source>
</evidence>